<organism evidence="2 4">
    <name type="scientific">Acorus calamus</name>
    <name type="common">Sweet flag</name>
    <dbReference type="NCBI Taxonomy" id="4465"/>
    <lineage>
        <taxon>Eukaryota</taxon>
        <taxon>Viridiplantae</taxon>
        <taxon>Streptophyta</taxon>
        <taxon>Embryophyta</taxon>
        <taxon>Tracheophyta</taxon>
        <taxon>Spermatophyta</taxon>
        <taxon>Magnoliopsida</taxon>
        <taxon>Liliopsida</taxon>
        <taxon>Acoraceae</taxon>
        <taxon>Acorus</taxon>
    </lineage>
</organism>
<gene>
    <name evidence="3" type="ORF">QJS10_CPA01g02429</name>
    <name evidence="2" type="ORF">QJS10_CPA01g02445</name>
</gene>
<dbReference type="EMBL" id="JAUJYO010000001">
    <property type="protein sequence ID" value="KAK1324826.1"/>
    <property type="molecule type" value="Genomic_DNA"/>
</dbReference>
<dbReference type="Pfam" id="PF00168">
    <property type="entry name" value="C2"/>
    <property type="match status" value="1"/>
</dbReference>
<dbReference type="GO" id="GO:0006952">
    <property type="term" value="P:defense response"/>
    <property type="evidence" value="ECO:0007669"/>
    <property type="project" value="InterPro"/>
</dbReference>
<keyword evidence="4" id="KW-1185">Reference proteome</keyword>
<dbReference type="AlphaFoldDB" id="A0AAV9FGU0"/>
<dbReference type="Gene3D" id="2.60.40.150">
    <property type="entry name" value="C2 domain"/>
    <property type="match status" value="1"/>
</dbReference>
<dbReference type="InterPro" id="IPR044750">
    <property type="entry name" value="C2_SRC2/BAP"/>
</dbReference>
<feature type="domain" description="C2" evidence="1">
    <location>
        <begin position="1"/>
        <end position="130"/>
    </location>
</feature>
<name>A0AAV9FGU0_ACOCL</name>
<accession>A0AAV9FGU0</accession>
<protein>
    <recommendedName>
        <fullName evidence="1">C2 domain-containing protein</fullName>
    </recommendedName>
</protein>
<dbReference type="PROSITE" id="PS50004">
    <property type="entry name" value="C2"/>
    <property type="match status" value="1"/>
</dbReference>
<dbReference type="SMART" id="SM00239">
    <property type="entry name" value="C2"/>
    <property type="match status" value="1"/>
</dbReference>
<dbReference type="PANTHER" id="PTHR32246">
    <property type="entry name" value="INGRESSION PROTEIN FIC1"/>
    <property type="match status" value="1"/>
</dbReference>
<dbReference type="SUPFAM" id="SSF49562">
    <property type="entry name" value="C2 domain (Calcium/lipid-binding domain, CaLB)"/>
    <property type="match status" value="1"/>
</dbReference>
<reference evidence="2" key="1">
    <citation type="journal article" date="2023" name="Nat. Commun.">
        <title>Diploid and tetraploid genomes of Acorus and the evolution of monocots.</title>
        <authorList>
            <person name="Ma L."/>
            <person name="Liu K.W."/>
            <person name="Li Z."/>
            <person name="Hsiao Y.Y."/>
            <person name="Qi Y."/>
            <person name="Fu T."/>
            <person name="Tang G.D."/>
            <person name="Zhang D."/>
            <person name="Sun W.H."/>
            <person name="Liu D.K."/>
            <person name="Li Y."/>
            <person name="Chen G.Z."/>
            <person name="Liu X.D."/>
            <person name="Liao X.Y."/>
            <person name="Jiang Y.T."/>
            <person name="Yu X."/>
            <person name="Hao Y."/>
            <person name="Huang J."/>
            <person name="Zhao X.W."/>
            <person name="Ke S."/>
            <person name="Chen Y.Y."/>
            <person name="Wu W.L."/>
            <person name="Hsu J.L."/>
            <person name="Lin Y.F."/>
            <person name="Huang M.D."/>
            <person name="Li C.Y."/>
            <person name="Huang L."/>
            <person name="Wang Z.W."/>
            <person name="Zhao X."/>
            <person name="Zhong W.Y."/>
            <person name="Peng D.H."/>
            <person name="Ahmad S."/>
            <person name="Lan S."/>
            <person name="Zhang J.S."/>
            <person name="Tsai W.C."/>
            <person name="Van de Peer Y."/>
            <person name="Liu Z.J."/>
        </authorList>
    </citation>
    <scope>NUCLEOTIDE SEQUENCE</scope>
    <source>
        <strain evidence="2">CP</strain>
    </source>
</reference>
<dbReference type="Proteomes" id="UP001180020">
    <property type="component" value="Unassembled WGS sequence"/>
</dbReference>
<evidence type="ECO:0000313" key="4">
    <source>
        <dbReference type="Proteomes" id="UP001180020"/>
    </source>
</evidence>
<dbReference type="InterPro" id="IPR035892">
    <property type="entry name" value="C2_domain_sf"/>
</dbReference>
<proteinExistence type="predicted"/>
<reference evidence="2" key="2">
    <citation type="submission" date="2023-06" db="EMBL/GenBank/DDBJ databases">
        <authorList>
            <person name="Ma L."/>
            <person name="Liu K.-W."/>
            <person name="Li Z."/>
            <person name="Hsiao Y.-Y."/>
            <person name="Qi Y."/>
            <person name="Fu T."/>
            <person name="Tang G."/>
            <person name="Zhang D."/>
            <person name="Sun W.-H."/>
            <person name="Liu D.-K."/>
            <person name="Li Y."/>
            <person name="Chen G.-Z."/>
            <person name="Liu X.-D."/>
            <person name="Liao X.-Y."/>
            <person name="Jiang Y.-T."/>
            <person name="Yu X."/>
            <person name="Hao Y."/>
            <person name="Huang J."/>
            <person name="Zhao X.-W."/>
            <person name="Ke S."/>
            <person name="Chen Y.-Y."/>
            <person name="Wu W.-L."/>
            <person name="Hsu J.-L."/>
            <person name="Lin Y.-F."/>
            <person name="Huang M.-D."/>
            <person name="Li C.-Y."/>
            <person name="Huang L."/>
            <person name="Wang Z.-W."/>
            <person name="Zhao X."/>
            <person name="Zhong W.-Y."/>
            <person name="Peng D.-H."/>
            <person name="Ahmad S."/>
            <person name="Lan S."/>
            <person name="Zhang J.-S."/>
            <person name="Tsai W.-C."/>
            <person name="Van De Peer Y."/>
            <person name="Liu Z.-J."/>
        </authorList>
    </citation>
    <scope>NUCLEOTIDE SEQUENCE</scope>
    <source>
        <strain evidence="2">CP</strain>
        <tissue evidence="2">Leaves</tissue>
    </source>
</reference>
<dbReference type="InterPro" id="IPR000008">
    <property type="entry name" value="C2_dom"/>
</dbReference>
<evidence type="ECO:0000313" key="3">
    <source>
        <dbReference type="EMBL" id="KAK1327060.1"/>
    </source>
</evidence>
<evidence type="ECO:0000259" key="1">
    <source>
        <dbReference type="PROSITE" id="PS50004"/>
    </source>
</evidence>
<comment type="caution">
    <text evidence="2">The sequence shown here is derived from an EMBL/GenBank/DDBJ whole genome shotgun (WGS) entry which is preliminary data.</text>
</comment>
<dbReference type="CDD" id="cd04051">
    <property type="entry name" value="C2_SRC2_like"/>
    <property type="match status" value="1"/>
</dbReference>
<dbReference type="PANTHER" id="PTHR32246:SF17">
    <property type="entry name" value="BON1-ASSOCIATED PROTEIN 2"/>
    <property type="match status" value="1"/>
</dbReference>
<dbReference type="EMBL" id="JAUJYO010000001">
    <property type="protein sequence ID" value="KAK1327060.1"/>
    <property type="molecule type" value="Genomic_DNA"/>
</dbReference>
<evidence type="ECO:0000313" key="2">
    <source>
        <dbReference type="EMBL" id="KAK1324826.1"/>
    </source>
</evidence>
<sequence length="237" mass="25451">MDFKKNNHHNHQLTIEVTVISAQSLKKPTSLFSPRRLRPYVTLSADKSPAPTDKIYRTRVVTDGSVNPTWGDKLRIPVGPGFFQNGRGDPGIVVHVFNNSSGFSGQGPLLGWCRIPASDVVDGLHPPGTVHRLSYGLMCKDGSKAEGVVNFAVCVVGLGPGSPATEGRLPQAPPAFVGSGGWGQTAVGIPISDYRVIGGGQVVGLVVDEAVRRDDVSSHWRFSDVSLARNRIDSFKW</sequence>